<comment type="caution">
    <text evidence="1">The sequence shown here is derived from an EMBL/GenBank/DDBJ whole genome shotgun (WGS) entry which is preliminary data.</text>
</comment>
<sequence>MHKILVISTLLVLHYSFGQKNSVSAYSQYGLGDVQWGVNGRSMAMGGMTLAQSNALFFNIDNPATLSVVELTTFDLGLNNTIYSISNSQLAENIRNYSTNFSHIKFAVPVSKGQTLSFGFAPYSFIGYDIRSLEVNQDPIPNVAYRFTGSGGFSQFYIGFGSRLFKGLSLGISARYLFGDKERLNLILPDLSNALNTRNKTNIRLDGLTYNAGITYSFKLSDKNELVIGGIFAPTVAIKSRYEDYKISFSGGEFGNPIDTFGISKAESTTAIPMQWGGGISFNRYSNYHVIPALSFGAEIRYIQGSELLLPVEGNTWQNSFRYAIGASAIPRFLIDGWERSTNYFNRLEYRLGGFYETGLIALNDKNISQIGITFGLALPLRIRGLAPGEVKYNHINIGALAGRRGTTENNLIQENFIRFFFGVTLNDKWFIKYKYR</sequence>
<dbReference type="EMBL" id="QPJS01000008">
    <property type="protein sequence ID" value="RCX01098.1"/>
    <property type="molecule type" value="Genomic_DNA"/>
</dbReference>
<keyword evidence="2" id="KW-1185">Reference proteome</keyword>
<evidence type="ECO:0008006" key="3">
    <source>
        <dbReference type="Google" id="ProtNLM"/>
    </source>
</evidence>
<dbReference type="Gene3D" id="2.40.160.60">
    <property type="entry name" value="Outer membrane protein transport protein (OMPP1/FadL/TodX)"/>
    <property type="match status" value="1"/>
</dbReference>
<proteinExistence type="predicted"/>
<evidence type="ECO:0000313" key="2">
    <source>
        <dbReference type="Proteomes" id="UP000253517"/>
    </source>
</evidence>
<reference evidence="1 2" key="1">
    <citation type="submission" date="2018-07" db="EMBL/GenBank/DDBJ databases">
        <title>Genomic Encyclopedia of Type Strains, Phase IV (KMG-IV): sequencing the most valuable type-strain genomes for metagenomic binning, comparative biology and taxonomic classification.</title>
        <authorList>
            <person name="Goeker M."/>
        </authorList>
    </citation>
    <scope>NUCLEOTIDE SEQUENCE [LARGE SCALE GENOMIC DNA]</scope>
    <source>
        <strain evidence="1 2">DSM 21410</strain>
    </source>
</reference>
<protein>
    <recommendedName>
        <fullName evidence="3">Long-subunit fatty acid transport protein</fullName>
    </recommendedName>
</protein>
<evidence type="ECO:0000313" key="1">
    <source>
        <dbReference type="EMBL" id="RCX01098.1"/>
    </source>
</evidence>
<gene>
    <name evidence="1" type="ORF">DES35_1083</name>
</gene>
<accession>A0A368ZXV0</accession>
<dbReference type="SUPFAM" id="SSF56935">
    <property type="entry name" value="Porins"/>
    <property type="match status" value="1"/>
</dbReference>
<dbReference type="Proteomes" id="UP000253517">
    <property type="component" value="Unassembled WGS sequence"/>
</dbReference>
<name>A0A368ZXV0_9FLAO</name>
<dbReference type="RefSeq" id="WP_114366560.1">
    <property type="nucleotide sequence ID" value="NZ_BHZF01000002.1"/>
</dbReference>
<dbReference type="AlphaFoldDB" id="A0A368ZXV0"/>
<organism evidence="1 2">
    <name type="scientific">Schleiferia thermophila</name>
    <dbReference type="NCBI Taxonomy" id="884107"/>
    <lineage>
        <taxon>Bacteria</taxon>
        <taxon>Pseudomonadati</taxon>
        <taxon>Bacteroidota</taxon>
        <taxon>Flavobacteriia</taxon>
        <taxon>Flavobacteriales</taxon>
        <taxon>Schleiferiaceae</taxon>
        <taxon>Schleiferia</taxon>
    </lineage>
</organism>